<organism evidence="3 4">
    <name type="scientific">Naematelia encephala</name>
    <dbReference type="NCBI Taxonomy" id="71784"/>
    <lineage>
        <taxon>Eukaryota</taxon>
        <taxon>Fungi</taxon>
        <taxon>Dikarya</taxon>
        <taxon>Basidiomycota</taxon>
        <taxon>Agaricomycotina</taxon>
        <taxon>Tremellomycetes</taxon>
        <taxon>Tremellales</taxon>
        <taxon>Naemateliaceae</taxon>
        <taxon>Naematelia</taxon>
    </lineage>
</organism>
<feature type="region of interest" description="Disordered" evidence="1">
    <location>
        <begin position="394"/>
        <end position="446"/>
    </location>
</feature>
<dbReference type="Gene3D" id="3.80.10.10">
    <property type="entry name" value="Ribonuclease Inhibitor"/>
    <property type="match status" value="2"/>
</dbReference>
<gene>
    <name evidence="3" type="ORF">BCR39DRAFT_528683</name>
</gene>
<dbReference type="STRING" id="71784.A0A1Y2B7N5"/>
<name>A0A1Y2B7N5_9TREE</name>
<feature type="domain" description="CAP-Gly" evidence="2">
    <location>
        <begin position="39"/>
        <end position="83"/>
    </location>
</feature>
<dbReference type="PROSITE" id="PS50245">
    <property type="entry name" value="CAP_GLY_2"/>
    <property type="match status" value="1"/>
</dbReference>
<evidence type="ECO:0000259" key="2">
    <source>
        <dbReference type="PROSITE" id="PS50245"/>
    </source>
</evidence>
<dbReference type="SUPFAM" id="SSF52058">
    <property type="entry name" value="L domain-like"/>
    <property type="match status" value="1"/>
</dbReference>
<dbReference type="EMBL" id="MCFC01000019">
    <property type="protein sequence ID" value="ORY30550.1"/>
    <property type="molecule type" value="Genomic_DNA"/>
</dbReference>
<evidence type="ECO:0000256" key="1">
    <source>
        <dbReference type="SAM" id="MobiDB-lite"/>
    </source>
</evidence>
<dbReference type="InParanoid" id="A0A1Y2B7N5"/>
<evidence type="ECO:0000313" key="3">
    <source>
        <dbReference type="EMBL" id="ORY30550.1"/>
    </source>
</evidence>
<accession>A0A1Y2B7N5</accession>
<feature type="compositionally biased region" description="Polar residues" evidence="1">
    <location>
        <begin position="400"/>
        <end position="415"/>
    </location>
</feature>
<proteinExistence type="predicted"/>
<reference evidence="3 4" key="1">
    <citation type="submission" date="2016-07" db="EMBL/GenBank/DDBJ databases">
        <title>Pervasive Adenine N6-methylation of Active Genes in Fungi.</title>
        <authorList>
            <consortium name="DOE Joint Genome Institute"/>
            <person name="Mondo S.J."/>
            <person name="Dannebaum R.O."/>
            <person name="Kuo R.C."/>
            <person name="Labutti K."/>
            <person name="Haridas S."/>
            <person name="Kuo A."/>
            <person name="Salamov A."/>
            <person name="Ahrendt S.R."/>
            <person name="Lipzen A."/>
            <person name="Sullivan W."/>
            <person name="Andreopoulos W.B."/>
            <person name="Clum A."/>
            <person name="Lindquist E."/>
            <person name="Daum C."/>
            <person name="Ramamoorthy G.K."/>
            <person name="Gryganskyi A."/>
            <person name="Culley D."/>
            <person name="Magnuson J.K."/>
            <person name="James T.Y."/>
            <person name="O'Malley M.A."/>
            <person name="Stajich J.E."/>
            <person name="Spatafora J.W."/>
            <person name="Visel A."/>
            <person name="Grigoriev I.V."/>
        </authorList>
    </citation>
    <scope>NUCLEOTIDE SEQUENCE [LARGE SCALE GENOMIC DNA]</scope>
    <source>
        <strain evidence="3 4">68-887.2</strain>
    </source>
</reference>
<dbReference type="InterPro" id="IPR032675">
    <property type="entry name" value="LRR_dom_sf"/>
</dbReference>
<dbReference type="SUPFAM" id="SSF74924">
    <property type="entry name" value="Cap-Gly domain"/>
    <property type="match status" value="1"/>
</dbReference>
<dbReference type="Pfam" id="PF01302">
    <property type="entry name" value="CAP_GLY"/>
    <property type="match status" value="1"/>
</dbReference>
<dbReference type="Gene3D" id="2.30.30.190">
    <property type="entry name" value="CAP Gly-rich-like domain"/>
    <property type="match status" value="1"/>
</dbReference>
<sequence length="611" mass="67316">MTLSVGDLQTGKRYLHGKNHQPLTLCYIGHLPPTASEGASSSNQTQIWYGVEYDDPSRGRHSGTFEGIQVFKTRRKGAGAFLKASEGILRPGPSFVQALQDRYGPVLLPSPGNRKPGVSDTTATEVIEGDGKFGSGSGKRENQQVVLGSSRGNILVEAPGMEDVQRRVSQLERLKEIGLEGVWISGLGAEKEVTVLLREKLKGVRVLNLSRNLLSSWQDVDTIVSCCIGLKILVLNESRIPRPKYETPLVALQGISELHLGQCGMTWAEVLGLSTYMPKLDTLHLNDNDLLVELDDPQAEILPDLRSLSLEGCPIPRWKNLLPGLVRIPALTLLNISSVPIATIPKSNTEYPTLTQLILYNTSLEHWSDIHNLSQYFPNLQSLRISLSPSTFSAAHDHSQISGNEQDPSTMSGNAQDHFKIPGDAQGVPKKLGDGQDHSRMSGDDRSDRPLYIAVFPQLLSLNSTTISASERRDAELFYLSHVDRYLPNKQDWGRYDDLAKTYEHQSVTLQVDKGVVKSGLRSKMITLDIIPCGAYPKPFQLSILPSASITLMIRKISKQISKSNHITVWTCRDPLGGEGQDRQKVADLTEEKGEVGSWFVDGDSVLVDVF</sequence>
<comment type="caution">
    <text evidence="3">The sequence shown here is derived from an EMBL/GenBank/DDBJ whole genome shotgun (WGS) entry which is preliminary data.</text>
</comment>
<dbReference type="InterPro" id="IPR000938">
    <property type="entry name" value="CAP-Gly_domain"/>
</dbReference>
<dbReference type="OrthoDB" id="5273213at2759"/>
<evidence type="ECO:0000313" key="4">
    <source>
        <dbReference type="Proteomes" id="UP000193986"/>
    </source>
</evidence>
<feature type="compositionally biased region" description="Basic and acidic residues" evidence="1">
    <location>
        <begin position="431"/>
        <end position="446"/>
    </location>
</feature>
<dbReference type="InterPro" id="IPR036859">
    <property type="entry name" value="CAP-Gly_dom_sf"/>
</dbReference>
<dbReference type="Proteomes" id="UP000193986">
    <property type="component" value="Unassembled WGS sequence"/>
</dbReference>
<protein>
    <recommendedName>
        <fullName evidence="2">CAP-Gly domain-containing protein</fullName>
    </recommendedName>
</protein>
<dbReference type="SMART" id="SM01052">
    <property type="entry name" value="CAP_GLY"/>
    <property type="match status" value="1"/>
</dbReference>
<dbReference type="FunCoup" id="A0A1Y2B7N5">
    <property type="interactions" value="558"/>
</dbReference>
<keyword evidence="4" id="KW-1185">Reference proteome</keyword>
<dbReference type="AlphaFoldDB" id="A0A1Y2B7N5"/>